<reference evidence="2" key="1">
    <citation type="submission" date="2022-08" db="UniProtKB">
        <authorList>
            <consortium name="EnsemblMetazoa"/>
        </authorList>
    </citation>
    <scope>IDENTIFICATION</scope>
    <source>
        <strain evidence="2">EBRO</strain>
    </source>
</reference>
<dbReference type="AlphaFoldDB" id="A0A182IJ16"/>
<feature type="region of interest" description="Disordered" evidence="1">
    <location>
        <begin position="138"/>
        <end position="163"/>
    </location>
</feature>
<name>A0A182IJ16_ANOAO</name>
<accession>A0A182IJ16</accession>
<feature type="compositionally biased region" description="Basic residues" evidence="1">
    <location>
        <begin position="143"/>
        <end position="163"/>
    </location>
</feature>
<proteinExistence type="predicted"/>
<dbReference type="STRING" id="41427.A0A182IJ16"/>
<evidence type="ECO:0000256" key="1">
    <source>
        <dbReference type="SAM" id="MobiDB-lite"/>
    </source>
</evidence>
<sequence length="163" mass="18181">MTSEAKIKMGAKSARCVTEATRQLTALEGAVQAIVSELRVGQIDRTTASIKREMLESLWKDGNATLLRIEAQTGPHPRRAKFSEAYLAARRSLERMREAEGAAPPLALDTTTLATSSRHDHLPRIELPRFSGAPSEWPSFAAKKAHGHGHQLYKERRKLRRET</sequence>
<dbReference type="VEuPathDB" id="VectorBase:AATE000063"/>
<dbReference type="EnsemblMetazoa" id="AATE000063-RA">
    <property type="protein sequence ID" value="AATE000063-PA.1"/>
    <property type="gene ID" value="AATE000063"/>
</dbReference>
<protein>
    <submittedName>
        <fullName evidence="2">Uncharacterized protein</fullName>
    </submittedName>
</protein>
<organism evidence="2">
    <name type="scientific">Anopheles atroparvus</name>
    <name type="common">European mosquito</name>
    <dbReference type="NCBI Taxonomy" id="41427"/>
    <lineage>
        <taxon>Eukaryota</taxon>
        <taxon>Metazoa</taxon>
        <taxon>Ecdysozoa</taxon>
        <taxon>Arthropoda</taxon>
        <taxon>Hexapoda</taxon>
        <taxon>Insecta</taxon>
        <taxon>Pterygota</taxon>
        <taxon>Neoptera</taxon>
        <taxon>Endopterygota</taxon>
        <taxon>Diptera</taxon>
        <taxon>Nematocera</taxon>
        <taxon>Culicoidea</taxon>
        <taxon>Culicidae</taxon>
        <taxon>Anophelinae</taxon>
        <taxon>Anopheles</taxon>
    </lineage>
</organism>
<evidence type="ECO:0000313" key="2">
    <source>
        <dbReference type="EnsemblMetazoa" id="AATE000063-PA.1"/>
    </source>
</evidence>